<feature type="compositionally biased region" description="Basic and acidic residues" evidence="6">
    <location>
        <begin position="77"/>
        <end position="94"/>
    </location>
</feature>
<dbReference type="GO" id="GO:0000226">
    <property type="term" value="P:microtubule cytoskeleton organization"/>
    <property type="evidence" value="ECO:0007669"/>
    <property type="project" value="InterPro"/>
</dbReference>
<evidence type="ECO:0000313" key="8">
    <source>
        <dbReference type="EMBL" id="KAJ4832620.1"/>
    </source>
</evidence>
<feature type="domain" description="TPX2 C-terminal" evidence="7">
    <location>
        <begin position="190"/>
        <end position="262"/>
    </location>
</feature>
<comment type="similarity">
    <text evidence="2">Belongs to the TPX2 family.</text>
</comment>
<feature type="compositionally biased region" description="Low complexity" evidence="6">
    <location>
        <begin position="168"/>
        <end position="185"/>
    </location>
</feature>
<evidence type="ECO:0000256" key="4">
    <source>
        <dbReference type="ARBA" id="ARBA00022701"/>
    </source>
</evidence>
<dbReference type="Pfam" id="PF06886">
    <property type="entry name" value="TPX2"/>
    <property type="match status" value="1"/>
</dbReference>
<keyword evidence="5" id="KW-0206">Cytoskeleton</keyword>
<keyword evidence="3" id="KW-0963">Cytoplasm</keyword>
<reference evidence="8" key="2">
    <citation type="journal article" date="2023" name="Plants (Basel)">
        <title>Annotation of the Turnera subulata (Passifloraceae) Draft Genome Reveals the S-Locus Evolved after the Divergence of Turneroideae from Passifloroideae in a Stepwise Manner.</title>
        <authorList>
            <person name="Henning P.M."/>
            <person name="Roalson E.H."/>
            <person name="Mir W."/>
            <person name="McCubbin A.G."/>
            <person name="Shore J.S."/>
        </authorList>
    </citation>
    <scope>NUCLEOTIDE SEQUENCE</scope>
    <source>
        <strain evidence="8">F60SS</strain>
    </source>
</reference>
<dbReference type="InterPro" id="IPR044806">
    <property type="entry name" value="WVD2/WDL1-4"/>
</dbReference>
<dbReference type="Proteomes" id="UP001141552">
    <property type="component" value="Unassembled WGS sequence"/>
</dbReference>
<protein>
    <recommendedName>
        <fullName evidence="7">TPX2 C-terminal domain-containing protein</fullName>
    </recommendedName>
</protein>
<proteinExistence type="inferred from homology"/>
<feature type="region of interest" description="Disordered" evidence="6">
    <location>
        <begin position="249"/>
        <end position="277"/>
    </location>
</feature>
<evidence type="ECO:0000256" key="5">
    <source>
        <dbReference type="ARBA" id="ARBA00023212"/>
    </source>
</evidence>
<feature type="region of interest" description="Disordered" evidence="6">
    <location>
        <begin position="303"/>
        <end position="325"/>
    </location>
</feature>
<feature type="region of interest" description="Disordered" evidence="6">
    <location>
        <begin position="1"/>
        <end position="199"/>
    </location>
</feature>
<evidence type="ECO:0000256" key="2">
    <source>
        <dbReference type="ARBA" id="ARBA00005885"/>
    </source>
</evidence>
<name>A0A9Q0J9I4_9ROSI</name>
<dbReference type="InterPro" id="IPR027329">
    <property type="entry name" value="TPX2_C"/>
</dbReference>
<dbReference type="GO" id="GO:0005874">
    <property type="term" value="C:microtubule"/>
    <property type="evidence" value="ECO:0007669"/>
    <property type="project" value="UniProtKB-KW"/>
</dbReference>
<comment type="caution">
    <text evidence="8">The sequence shown here is derived from an EMBL/GenBank/DDBJ whole genome shotgun (WGS) entry which is preliminary data.</text>
</comment>
<keyword evidence="9" id="KW-1185">Reference proteome</keyword>
<keyword evidence="4" id="KW-0493">Microtubule</keyword>
<dbReference type="GO" id="GO:0008017">
    <property type="term" value="F:microtubule binding"/>
    <property type="evidence" value="ECO:0007669"/>
    <property type="project" value="InterPro"/>
</dbReference>
<dbReference type="EMBL" id="JAKUCV010005112">
    <property type="protein sequence ID" value="KAJ4832620.1"/>
    <property type="molecule type" value="Genomic_DNA"/>
</dbReference>
<feature type="compositionally biased region" description="Basic and acidic residues" evidence="6">
    <location>
        <begin position="1"/>
        <end position="14"/>
    </location>
</feature>
<feature type="compositionally biased region" description="Basic and acidic residues" evidence="6">
    <location>
        <begin position="25"/>
        <end position="63"/>
    </location>
</feature>
<dbReference type="PANTHER" id="PTHR46372">
    <property type="entry name" value="PROTEIN WVD2-LIKE 3"/>
    <property type="match status" value="1"/>
</dbReference>
<gene>
    <name evidence="8" type="ORF">Tsubulata_001348</name>
</gene>
<feature type="compositionally biased region" description="Polar residues" evidence="6">
    <location>
        <begin position="127"/>
        <end position="149"/>
    </location>
</feature>
<comment type="subcellular location">
    <subcellularLocation>
        <location evidence="1">Cytoplasm</location>
        <location evidence="1">Cytoskeleton</location>
    </subcellularLocation>
</comment>
<dbReference type="PANTHER" id="PTHR46372:SF6">
    <property type="entry name" value="PROTEIN WVD2-LIKE 1"/>
    <property type="match status" value="1"/>
</dbReference>
<dbReference type="AlphaFoldDB" id="A0A9Q0J9I4"/>
<evidence type="ECO:0000256" key="3">
    <source>
        <dbReference type="ARBA" id="ARBA00022490"/>
    </source>
</evidence>
<reference evidence="8" key="1">
    <citation type="submission" date="2022-02" db="EMBL/GenBank/DDBJ databases">
        <authorList>
            <person name="Henning P.M."/>
            <person name="McCubbin A.G."/>
            <person name="Shore J.S."/>
        </authorList>
    </citation>
    <scope>NUCLEOTIDE SEQUENCE</scope>
    <source>
        <strain evidence="8">F60SS</strain>
        <tissue evidence="8">Leaves</tissue>
    </source>
</reference>
<evidence type="ECO:0000313" key="9">
    <source>
        <dbReference type="Proteomes" id="UP001141552"/>
    </source>
</evidence>
<evidence type="ECO:0000259" key="7">
    <source>
        <dbReference type="Pfam" id="PF06886"/>
    </source>
</evidence>
<feature type="compositionally biased region" description="Polar residues" evidence="6">
    <location>
        <begin position="95"/>
        <end position="117"/>
    </location>
</feature>
<accession>A0A9Q0J9I4</accession>
<evidence type="ECO:0000256" key="6">
    <source>
        <dbReference type="SAM" id="MobiDB-lite"/>
    </source>
</evidence>
<evidence type="ECO:0000256" key="1">
    <source>
        <dbReference type="ARBA" id="ARBA00004245"/>
    </source>
</evidence>
<sequence>MGRELNRADMEKKPNGLAVKLNGVSHERVAHKTPEDNMDARDYEEKKCTVEDTVERGDEKKQEVLGVKSTNLTTDLPEERNDKPRAQKSSDDKYSSSPTAKSGGTGNGPPTFSQSPRFFSETEKQAGPNSPVSNVQSPGAKNSEPNSPFTVRKHPDGKKHLDEEDNWSVTSSTAASVRTTKSVTVGTAPTFRSAERAEKRREFYSKLEEKHKALEQERKQAEARTKEEQDAAIKQLRKSMVYRANPVPNFYYEPPPPKAELKKLPLTRPQSPKLNRRKSCGDALQTCQEEVGKHCARHRHSVDNHKISGITGKPKAKIGAQSANGIRKVKERSKLEVVATKAVPDKIAEQTSADISVQS</sequence>
<dbReference type="OrthoDB" id="1925970at2759"/>
<organism evidence="8 9">
    <name type="scientific">Turnera subulata</name>
    <dbReference type="NCBI Taxonomy" id="218843"/>
    <lineage>
        <taxon>Eukaryota</taxon>
        <taxon>Viridiplantae</taxon>
        <taxon>Streptophyta</taxon>
        <taxon>Embryophyta</taxon>
        <taxon>Tracheophyta</taxon>
        <taxon>Spermatophyta</taxon>
        <taxon>Magnoliopsida</taxon>
        <taxon>eudicotyledons</taxon>
        <taxon>Gunneridae</taxon>
        <taxon>Pentapetalae</taxon>
        <taxon>rosids</taxon>
        <taxon>fabids</taxon>
        <taxon>Malpighiales</taxon>
        <taxon>Passifloraceae</taxon>
        <taxon>Turnera</taxon>
    </lineage>
</organism>